<evidence type="ECO:0000313" key="4">
    <source>
        <dbReference type="Proteomes" id="UP001431209"/>
    </source>
</evidence>
<evidence type="ECO:0000313" key="3">
    <source>
        <dbReference type="EMBL" id="KAL0490761.1"/>
    </source>
</evidence>
<reference evidence="3 4" key="1">
    <citation type="submission" date="2024-03" db="EMBL/GenBank/DDBJ databases">
        <title>The Acrasis kona genome and developmental transcriptomes reveal deep origins of eukaryotic multicellular pathways.</title>
        <authorList>
            <person name="Sheikh S."/>
            <person name="Fu C.-J."/>
            <person name="Brown M.W."/>
            <person name="Baldauf S.L."/>
        </authorList>
    </citation>
    <scope>NUCLEOTIDE SEQUENCE [LARGE SCALE GENOMIC DNA]</scope>
    <source>
        <strain evidence="3 4">ATCC MYA-3509</strain>
    </source>
</reference>
<name>A0AAW2ZPX6_9EUKA</name>
<keyword evidence="4" id="KW-1185">Reference proteome</keyword>
<keyword evidence="1" id="KW-0175">Coiled coil</keyword>
<sequence>MSENRHLSPVDITSVGSPVGSPVTDTTTVFSPVPQRRQREKRPTVFLHRFQEERQSSEDRINKYDLEPKSEDDEVVRFLKIEAKRLLNALTESKKGAEEIAIMWKKERDEKRELEDMLSDLQNEVQHAYSINEDVLGIINRKHVEVIPLRVKSSSILDQIE</sequence>
<evidence type="ECO:0000256" key="2">
    <source>
        <dbReference type="SAM" id="MobiDB-lite"/>
    </source>
</evidence>
<dbReference type="AlphaFoldDB" id="A0AAW2ZPX6"/>
<dbReference type="EMBL" id="JAOPGA020001714">
    <property type="protein sequence ID" value="KAL0490761.1"/>
    <property type="molecule type" value="Genomic_DNA"/>
</dbReference>
<proteinExistence type="predicted"/>
<comment type="caution">
    <text evidence="3">The sequence shown here is derived from an EMBL/GenBank/DDBJ whole genome shotgun (WGS) entry which is preliminary data.</text>
</comment>
<dbReference type="Proteomes" id="UP001431209">
    <property type="component" value="Unassembled WGS sequence"/>
</dbReference>
<feature type="region of interest" description="Disordered" evidence="2">
    <location>
        <begin position="1"/>
        <end position="42"/>
    </location>
</feature>
<accession>A0AAW2ZPX6</accession>
<evidence type="ECO:0000256" key="1">
    <source>
        <dbReference type="SAM" id="Coils"/>
    </source>
</evidence>
<protein>
    <recommendedName>
        <fullName evidence="5">RAB6-interacting golgin</fullName>
    </recommendedName>
</protein>
<organism evidence="3 4">
    <name type="scientific">Acrasis kona</name>
    <dbReference type="NCBI Taxonomy" id="1008807"/>
    <lineage>
        <taxon>Eukaryota</taxon>
        <taxon>Discoba</taxon>
        <taxon>Heterolobosea</taxon>
        <taxon>Tetramitia</taxon>
        <taxon>Eutetramitia</taxon>
        <taxon>Acrasidae</taxon>
        <taxon>Acrasis</taxon>
    </lineage>
</organism>
<feature type="coiled-coil region" evidence="1">
    <location>
        <begin position="104"/>
        <end position="131"/>
    </location>
</feature>
<evidence type="ECO:0008006" key="5">
    <source>
        <dbReference type="Google" id="ProtNLM"/>
    </source>
</evidence>
<gene>
    <name evidence="3" type="ORF">AKO1_002548</name>
</gene>